<reference evidence="1 2" key="1">
    <citation type="submission" date="2019-08" db="EMBL/GenBank/DDBJ databases">
        <title>Whole genome of Aphis craccivora.</title>
        <authorList>
            <person name="Voronova N.V."/>
            <person name="Shulinski R.S."/>
            <person name="Bandarenka Y.V."/>
            <person name="Zhorov D.G."/>
            <person name="Warner D."/>
        </authorList>
    </citation>
    <scope>NUCLEOTIDE SEQUENCE [LARGE SCALE GENOMIC DNA]</scope>
    <source>
        <strain evidence="1">180601</strain>
        <tissue evidence="1">Whole Body</tissue>
    </source>
</reference>
<proteinExistence type="predicted"/>
<dbReference type="Proteomes" id="UP000478052">
    <property type="component" value="Unassembled WGS sequence"/>
</dbReference>
<evidence type="ECO:0000313" key="1">
    <source>
        <dbReference type="EMBL" id="KAF0749518.1"/>
    </source>
</evidence>
<dbReference type="AlphaFoldDB" id="A0A6G0Y581"/>
<protein>
    <submittedName>
        <fullName evidence="1">Uncharacterized protein</fullName>
    </submittedName>
</protein>
<dbReference type="EMBL" id="VUJU01006067">
    <property type="protein sequence ID" value="KAF0749518.1"/>
    <property type="molecule type" value="Genomic_DNA"/>
</dbReference>
<sequence length="66" mass="7930">MFLKVPYKIKLYHEMLTNKTEHNGIRQYFMQIISKKIKFLFKTYKKMMSKALKTLDTSGLLLRDAL</sequence>
<evidence type="ECO:0000313" key="2">
    <source>
        <dbReference type="Proteomes" id="UP000478052"/>
    </source>
</evidence>
<organism evidence="1 2">
    <name type="scientific">Aphis craccivora</name>
    <name type="common">Cowpea aphid</name>
    <dbReference type="NCBI Taxonomy" id="307492"/>
    <lineage>
        <taxon>Eukaryota</taxon>
        <taxon>Metazoa</taxon>
        <taxon>Ecdysozoa</taxon>
        <taxon>Arthropoda</taxon>
        <taxon>Hexapoda</taxon>
        <taxon>Insecta</taxon>
        <taxon>Pterygota</taxon>
        <taxon>Neoptera</taxon>
        <taxon>Paraneoptera</taxon>
        <taxon>Hemiptera</taxon>
        <taxon>Sternorrhyncha</taxon>
        <taxon>Aphidomorpha</taxon>
        <taxon>Aphidoidea</taxon>
        <taxon>Aphididae</taxon>
        <taxon>Aphidini</taxon>
        <taxon>Aphis</taxon>
        <taxon>Aphis</taxon>
    </lineage>
</organism>
<keyword evidence="2" id="KW-1185">Reference proteome</keyword>
<comment type="caution">
    <text evidence="1">The sequence shown here is derived from an EMBL/GenBank/DDBJ whole genome shotgun (WGS) entry which is preliminary data.</text>
</comment>
<gene>
    <name evidence="1" type="ORF">FWK35_00024951</name>
</gene>
<name>A0A6G0Y581_APHCR</name>
<accession>A0A6G0Y581</accession>